<gene>
    <name evidence="1" type="ORF">MGWOODY_Mmi1464</name>
</gene>
<sequence length="115" mass="13292">MHLPPKIVFDDRLTKLQLYVDIPEDSIETVSIFYRTNTMENMQEIILAKEKGSYSFNFDPGIQGGDSVAYFFTVAVKDQSIHATPLDINGKIKPYNKPLVDAIKYYEERLKSLKW</sequence>
<proteinExistence type="predicted"/>
<dbReference type="AlphaFoldDB" id="A0A160VHT1"/>
<dbReference type="EMBL" id="FAXC01000413">
    <property type="protein sequence ID" value="CUV10408.1"/>
    <property type="molecule type" value="Genomic_DNA"/>
</dbReference>
<organism evidence="1">
    <name type="scientific">hydrothermal vent metagenome</name>
    <dbReference type="NCBI Taxonomy" id="652676"/>
    <lineage>
        <taxon>unclassified sequences</taxon>
        <taxon>metagenomes</taxon>
        <taxon>ecological metagenomes</taxon>
    </lineage>
</organism>
<protein>
    <submittedName>
        <fullName evidence="1">Uncharacterized protein</fullName>
    </submittedName>
</protein>
<evidence type="ECO:0000313" key="1">
    <source>
        <dbReference type="EMBL" id="CUV10408.1"/>
    </source>
</evidence>
<reference evidence="1" key="1">
    <citation type="submission" date="2015-10" db="EMBL/GenBank/DDBJ databases">
        <authorList>
            <person name="Gilbert D.G."/>
        </authorList>
    </citation>
    <scope>NUCLEOTIDE SEQUENCE</scope>
</reference>
<name>A0A160VHT1_9ZZZZ</name>
<accession>A0A160VHT1</accession>